<gene>
    <name evidence="1" type="primary">pglZ</name>
    <name evidence="1" type="ORF">EFD62_16160</name>
</gene>
<dbReference type="InterPro" id="IPR014060">
    <property type="entry name" value="PglZ"/>
</dbReference>
<sequence>MLLFKKYSDVMELKHMNLTEVQNVLNTMLSAEPSDGQKRNIVFWYDDDGEFQERISEIELKSAKLLTINNNSFYIKYLIEEEEPETNFLVYSPCSKPQPRDNFLIDILKYSKEFSADSTTVIMRDLKIDVSLRSVVKKYAVFFGNKDRYRKFASYGLTKYSEQIIDTAVLSALLKLPALDIEGVFKTVLIDGLLGEGKFITDIEKFGDMEAFWSLAGDIYGYTLKDKDIKLLAISMFLKHMSVTYRGSISENMAKFIGENISNAFVFIENFMNTPNYIMIAEMITDDIKLPSLIKDIETDSFIETDTFPIFDREIIRRLIENLTHKAGEFDKYIRQIKERRKSHFYKNYENEYSALYYAAKLLSLEQHYGKKIKGSTAIDLYELYKKEYYLFDTYYRKFILHYDRIQNLEEFTPLFMLIENTYINFFLSELSVKWESAVLGLQTQWSLPSEIPQQQFCKKIVSSYIDKGEKLFVVISDGLRYEVAKELCDVLNTEHKGIVNLDTMLGVLPSYTSLGMAALLPGEEISYSDSGEVLIDGMPTKSTEQRATVLKKKYPKSTCVSFDDIRTMSKEELRAVTVGQDLIYIYHNTIDGRGDNASTEKQVFEAVEDCIAELTKLVRKLKNDGNATNILITTDHGFIYRRTALNESDKTPKELISYLIAKRRFIMTADKKEIHGTSRYAMDYLMKDSSLEVVIPKGTNCYKVSGSGSNYVHGGASLQEIMIPVIRFKSDRSSSDKLKVKKVSVSLTSLTRKITSMITYLEFFQNEVVEEKWVPVRLKAYFSDEEGNRISNENIIIADSRSKEFADRTFKEKFTLKSGKYDKTKPYYLILADEEEKINEEVQKIKFNIDLIFNNDLGL</sequence>
<proteinExistence type="predicted"/>
<dbReference type="OrthoDB" id="9769734at2"/>
<dbReference type="Proteomes" id="UP000289166">
    <property type="component" value="Unassembled WGS sequence"/>
</dbReference>
<protein>
    <submittedName>
        <fullName evidence="1">BREX-1 system phosphatase PglZ type A</fullName>
    </submittedName>
</protein>
<dbReference type="NCBIfam" id="TIGR02687">
    <property type="entry name" value="BREX-1 system phosphatase PglZ type A"/>
    <property type="match status" value="1"/>
</dbReference>
<dbReference type="Gene3D" id="3.40.720.10">
    <property type="entry name" value="Alkaline Phosphatase, subunit A"/>
    <property type="match status" value="1"/>
</dbReference>
<keyword evidence="2" id="KW-1185">Reference proteome</keyword>
<organism evidence="1 2">
    <name type="scientific">Acetivibrio mesophilus</name>
    <dbReference type="NCBI Taxonomy" id="2487273"/>
    <lineage>
        <taxon>Bacteria</taxon>
        <taxon>Bacillati</taxon>
        <taxon>Bacillota</taxon>
        <taxon>Clostridia</taxon>
        <taxon>Eubacteriales</taxon>
        <taxon>Oscillospiraceae</taxon>
        <taxon>Acetivibrio</taxon>
    </lineage>
</organism>
<dbReference type="AlphaFoldDB" id="A0A4Q0I0I6"/>
<accession>A0A4Q0I0I6</accession>
<evidence type="ECO:0000313" key="1">
    <source>
        <dbReference type="EMBL" id="RXE57716.1"/>
    </source>
</evidence>
<reference evidence="2" key="1">
    <citation type="submission" date="2018-11" db="EMBL/GenBank/DDBJ databases">
        <title>Genome sequencing of a novel mesophilic and cellulolytic organism within the genus Hungateiclostridium.</title>
        <authorList>
            <person name="Rettenmaier R."/>
            <person name="Liebl W."/>
            <person name="Zverlov V."/>
        </authorList>
    </citation>
    <scope>NUCLEOTIDE SEQUENCE [LARGE SCALE GENOMIC DNA]</scope>
    <source>
        <strain evidence="2">N2K1</strain>
    </source>
</reference>
<comment type="caution">
    <text evidence="1">The sequence shown here is derived from an EMBL/GenBank/DDBJ whole genome shotgun (WGS) entry which is preliminary data.</text>
</comment>
<dbReference type="Pfam" id="PF08665">
    <property type="entry name" value="PglZ"/>
    <property type="match status" value="1"/>
</dbReference>
<dbReference type="EMBL" id="RLII01000040">
    <property type="protein sequence ID" value="RXE57716.1"/>
    <property type="molecule type" value="Genomic_DNA"/>
</dbReference>
<dbReference type="InterPro" id="IPR017850">
    <property type="entry name" value="Alkaline_phosphatase_core_sf"/>
</dbReference>
<evidence type="ECO:0000313" key="2">
    <source>
        <dbReference type="Proteomes" id="UP000289166"/>
    </source>
</evidence>
<name>A0A4Q0I0I6_9FIRM</name>